<evidence type="ECO:0000259" key="2">
    <source>
        <dbReference type="Pfam" id="PF09537"/>
    </source>
</evidence>
<proteinExistence type="predicted"/>
<dbReference type="KEGG" id="anp:FK178_03970"/>
<accession>A0A5B8YG48</accession>
<dbReference type="Gene3D" id="1.20.1260.10">
    <property type="match status" value="1"/>
</dbReference>
<dbReference type="Proteomes" id="UP000321954">
    <property type="component" value="Chromosome"/>
</dbReference>
<dbReference type="AlphaFoldDB" id="A0A5B8YG48"/>
<dbReference type="EMBL" id="CP042476">
    <property type="protein sequence ID" value="QED36920.1"/>
    <property type="molecule type" value="Genomic_DNA"/>
</dbReference>
<organism evidence="3 4">
    <name type="scientific">Antarcticibacterium arcticum</name>
    <dbReference type="NCBI Taxonomy" id="2585771"/>
    <lineage>
        <taxon>Bacteria</taxon>
        <taxon>Pseudomonadati</taxon>
        <taxon>Bacteroidota</taxon>
        <taxon>Flavobacteriia</taxon>
        <taxon>Flavobacteriales</taxon>
        <taxon>Flavobacteriaceae</taxon>
        <taxon>Antarcticibacterium</taxon>
    </lineage>
</organism>
<evidence type="ECO:0000313" key="4">
    <source>
        <dbReference type="Proteomes" id="UP000321954"/>
    </source>
</evidence>
<dbReference type="Pfam" id="PF09537">
    <property type="entry name" value="DUF2383"/>
    <property type="match status" value="1"/>
</dbReference>
<feature type="domain" description="DUF2383" evidence="2">
    <location>
        <begin position="17"/>
        <end position="124"/>
    </location>
</feature>
<gene>
    <name evidence="3" type="ORF">FK178_03970</name>
</gene>
<keyword evidence="4" id="KW-1185">Reference proteome</keyword>
<name>A0A5B8YG48_9FLAO</name>
<dbReference type="InterPro" id="IPR019052">
    <property type="entry name" value="DUF2383"/>
</dbReference>
<dbReference type="InterPro" id="IPR016920">
    <property type="entry name" value="UCP029477"/>
</dbReference>
<feature type="coiled-coil region" evidence="1">
    <location>
        <begin position="6"/>
        <end position="40"/>
    </location>
</feature>
<dbReference type="PIRSF" id="PIRSF029477">
    <property type="entry name" value="UCP029477"/>
    <property type="match status" value="1"/>
</dbReference>
<dbReference type="OrthoDB" id="282393at2"/>
<reference evidence="3 4" key="1">
    <citation type="submission" date="2019-08" db="EMBL/GenBank/DDBJ databases">
        <title>Antarcticibacterium arcticum sp. nov., a bacterium isolated from marine sediment of the Canadian Beaufort Sea.</title>
        <authorList>
            <person name="Lee Y.M."/>
            <person name="Baek K."/>
            <person name="Lee D.-H."/>
            <person name="Shin S.C."/>
            <person name="Jin Y.K."/>
            <person name="Park Y."/>
        </authorList>
    </citation>
    <scope>NUCLEOTIDE SEQUENCE [LARGE SCALE GENOMIC DNA]</scope>
    <source>
        <strain evidence="3 4">PAMC 28998</strain>
    </source>
</reference>
<dbReference type="InterPro" id="IPR011971">
    <property type="entry name" value="CHP02284"/>
</dbReference>
<protein>
    <submittedName>
        <fullName evidence="3">PA2169 family four-helix-bundle protein</fullName>
    </submittedName>
</protein>
<evidence type="ECO:0000313" key="3">
    <source>
        <dbReference type="EMBL" id="QED36920.1"/>
    </source>
</evidence>
<dbReference type="RefSeq" id="WP_146831222.1">
    <property type="nucleotide sequence ID" value="NZ_CP042476.1"/>
</dbReference>
<dbReference type="InterPro" id="IPR012347">
    <property type="entry name" value="Ferritin-like"/>
</dbReference>
<sequence>MKTTREEAKENSHNELVENLQELLEKNLDAEKGFKNALDETKNVHLKQFFKKQAIQKNRFVTELDYVIRSLNEEPKEKGSTLGGLHRVWMDLKTSLSGDKDEAVLEEVIRGEKASEKEYEEKLKDHFFPVDIAELLNKQLAEIRLTLAKVKTLEDLADD</sequence>
<evidence type="ECO:0000256" key="1">
    <source>
        <dbReference type="SAM" id="Coils"/>
    </source>
</evidence>
<keyword evidence="1" id="KW-0175">Coiled coil</keyword>
<dbReference type="NCBIfam" id="TIGR02284">
    <property type="entry name" value="PA2169 family four-helix-bundle protein"/>
    <property type="match status" value="1"/>
</dbReference>